<name>A0ABV5DUI0_9ACTN</name>
<feature type="transmembrane region" description="Helical" evidence="1">
    <location>
        <begin position="76"/>
        <end position="97"/>
    </location>
</feature>
<organism evidence="2 3">
    <name type="scientific">Nocardiopsis alba</name>
    <dbReference type="NCBI Taxonomy" id="53437"/>
    <lineage>
        <taxon>Bacteria</taxon>
        <taxon>Bacillati</taxon>
        <taxon>Actinomycetota</taxon>
        <taxon>Actinomycetes</taxon>
        <taxon>Streptosporangiales</taxon>
        <taxon>Nocardiopsidaceae</taxon>
        <taxon>Nocardiopsis</taxon>
    </lineage>
</organism>
<dbReference type="EMBL" id="JAYMRS010000003">
    <property type="protein sequence ID" value="MFB8768241.1"/>
    <property type="molecule type" value="Genomic_DNA"/>
</dbReference>
<feature type="transmembrane region" description="Helical" evidence="1">
    <location>
        <begin position="43"/>
        <end position="64"/>
    </location>
</feature>
<protein>
    <submittedName>
        <fullName evidence="2">Uncharacterized protein</fullName>
    </submittedName>
</protein>
<proteinExistence type="predicted"/>
<accession>A0ABV5DUI0</accession>
<feature type="transmembrane region" description="Helical" evidence="1">
    <location>
        <begin position="109"/>
        <end position="127"/>
    </location>
</feature>
<keyword evidence="1" id="KW-0812">Transmembrane</keyword>
<comment type="caution">
    <text evidence="2">The sequence shown here is derived from an EMBL/GenBank/DDBJ whole genome shotgun (WGS) entry which is preliminary data.</text>
</comment>
<keyword evidence="1" id="KW-1133">Transmembrane helix</keyword>
<dbReference type="Proteomes" id="UP001585053">
    <property type="component" value="Unassembled WGS sequence"/>
</dbReference>
<evidence type="ECO:0000256" key="1">
    <source>
        <dbReference type="SAM" id="Phobius"/>
    </source>
</evidence>
<evidence type="ECO:0000313" key="2">
    <source>
        <dbReference type="EMBL" id="MFB8768241.1"/>
    </source>
</evidence>
<reference evidence="2 3" key="1">
    <citation type="submission" date="2024-01" db="EMBL/GenBank/DDBJ databases">
        <title>Genome mining of biosynthetic gene clusters to explore secondary metabolites of Streptomyces sp.</title>
        <authorList>
            <person name="Baig A."/>
            <person name="Ajitkumar Shintre N."/>
            <person name="Kumar H."/>
            <person name="Anbarasu A."/>
            <person name="Ramaiah S."/>
        </authorList>
    </citation>
    <scope>NUCLEOTIDE SEQUENCE [LARGE SCALE GENOMIC DNA]</scope>
    <source>
        <strain evidence="2 3">A01</strain>
    </source>
</reference>
<dbReference type="RefSeq" id="WP_376737227.1">
    <property type="nucleotide sequence ID" value="NZ_JAYMRS010000003.1"/>
</dbReference>
<evidence type="ECO:0000313" key="3">
    <source>
        <dbReference type="Proteomes" id="UP001585053"/>
    </source>
</evidence>
<feature type="transmembrane region" description="Helical" evidence="1">
    <location>
        <begin position="133"/>
        <end position="153"/>
    </location>
</feature>
<sequence length="163" mass="17231">MQDSRTSPPSASRPFSVVPAPRQSLLAARHPGVRPPLDVRQTCVLMCVAAVGHLLVSYRAWALLDAGVPAARTADLWLLISLSVLVALGLVVSVLALRRAGHALWRLTRLGAVIAFGTALYALYQAAVLADTWLMLAGSGAALLSITVNIALLSTGIRSWCAR</sequence>
<keyword evidence="1" id="KW-0472">Membrane</keyword>
<keyword evidence="3" id="KW-1185">Reference proteome</keyword>
<gene>
    <name evidence="2" type="ORF">VSQ78_11055</name>
</gene>